<dbReference type="InterPro" id="IPR036938">
    <property type="entry name" value="PAP2/HPO_sf"/>
</dbReference>
<dbReference type="Proteomes" id="UP001612915">
    <property type="component" value="Unassembled WGS sequence"/>
</dbReference>
<proteinExistence type="predicted"/>
<dbReference type="Pfam" id="PF01569">
    <property type="entry name" value="PAP2"/>
    <property type="match status" value="1"/>
</dbReference>
<name>A0ABW8AR19_9ACTN</name>
<keyword evidence="1" id="KW-0472">Membrane</keyword>
<accession>A0ABW8AR19</accession>
<evidence type="ECO:0000313" key="4">
    <source>
        <dbReference type="Proteomes" id="UP001612915"/>
    </source>
</evidence>
<evidence type="ECO:0000256" key="1">
    <source>
        <dbReference type="SAM" id="Phobius"/>
    </source>
</evidence>
<keyword evidence="1" id="KW-0812">Transmembrane</keyword>
<sequence>MSETSTRSRPRARAALAFLRSEPLLAVTLGAGLTLVLLLTAAAAEVYDAVVEADGVASLDPAVLQAAVSLRTPAADRIITDYTWLGGTVGMPVLATVAALTLAAWWRWWLPPVLTLITGLGSLAMTMVGKAVVARPRPPFADAVPPFETTYSFPSGHALNAWALAGIVAYLVVIRQRRTWSRTLTVAVAGGFAVTMGLTRIYLGHHWLTDVLVAWLLATSWLAVVIMAHRVYVTRRAQSGYRQQPGLIVG</sequence>
<dbReference type="CDD" id="cd03392">
    <property type="entry name" value="PAP2_like_2"/>
    <property type="match status" value="1"/>
</dbReference>
<gene>
    <name evidence="3" type="ORF">ACIB24_17270</name>
</gene>
<dbReference type="SMART" id="SM00014">
    <property type="entry name" value="acidPPc"/>
    <property type="match status" value="1"/>
</dbReference>
<feature type="transmembrane region" description="Helical" evidence="1">
    <location>
        <begin position="184"/>
        <end position="203"/>
    </location>
</feature>
<evidence type="ECO:0000313" key="3">
    <source>
        <dbReference type="EMBL" id="MFI7588821.1"/>
    </source>
</evidence>
<dbReference type="InterPro" id="IPR000326">
    <property type="entry name" value="PAP2/HPO"/>
</dbReference>
<organism evidence="3 4">
    <name type="scientific">Spongisporangium articulatum</name>
    <dbReference type="NCBI Taxonomy" id="3362603"/>
    <lineage>
        <taxon>Bacteria</taxon>
        <taxon>Bacillati</taxon>
        <taxon>Actinomycetota</taxon>
        <taxon>Actinomycetes</taxon>
        <taxon>Kineosporiales</taxon>
        <taxon>Kineosporiaceae</taxon>
        <taxon>Spongisporangium</taxon>
    </lineage>
</organism>
<dbReference type="SUPFAM" id="SSF48317">
    <property type="entry name" value="Acid phosphatase/Vanadium-dependent haloperoxidase"/>
    <property type="match status" value="1"/>
</dbReference>
<dbReference type="EMBL" id="JBITLV010000006">
    <property type="protein sequence ID" value="MFI7588821.1"/>
    <property type="molecule type" value="Genomic_DNA"/>
</dbReference>
<dbReference type="PANTHER" id="PTHR14969:SF13">
    <property type="entry name" value="AT30094P"/>
    <property type="match status" value="1"/>
</dbReference>
<comment type="caution">
    <text evidence="3">The sequence shown here is derived from an EMBL/GenBank/DDBJ whole genome shotgun (WGS) entry which is preliminary data.</text>
</comment>
<protein>
    <submittedName>
        <fullName evidence="3">Phosphatase PAP2 family protein</fullName>
    </submittedName>
</protein>
<feature type="transmembrane region" description="Helical" evidence="1">
    <location>
        <begin position="82"/>
        <end position="106"/>
    </location>
</feature>
<dbReference type="PANTHER" id="PTHR14969">
    <property type="entry name" value="SPHINGOSINE-1-PHOSPHATE PHOSPHOHYDROLASE"/>
    <property type="match status" value="1"/>
</dbReference>
<feature type="transmembrane region" description="Helical" evidence="1">
    <location>
        <begin position="153"/>
        <end position="172"/>
    </location>
</feature>
<reference evidence="3 4" key="1">
    <citation type="submission" date="2024-10" db="EMBL/GenBank/DDBJ databases">
        <title>The Natural Products Discovery Center: Release of the First 8490 Sequenced Strains for Exploring Actinobacteria Biosynthetic Diversity.</title>
        <authorList>
            <person name="Kalkreuter E."/>
            <person name="Kautsar S.A."/>
            <person name="Yang D."/>
            <person name="Bader C.D."/>
            <person name="Teijaro C.N."/>
            <person name="Fluegel L."/>
            <person name="Davis C.M."/>
            <person name="Simpson J.R."/>
            <person name="Lauterbach L."/>
            <person name="Steele A.D."/>
            <person name="Gui C."/>
            <person name="Meng S."/>
            <person name="Li G."/>
            <person name="Viehrig K."/>
            <person name="Ye F."/>
            <person name="Su P."/>
            <person name="Kiefer A.F."/>
            <person name="Nichols A."/>
            <person name="Cepeda A.J."/>
            <person name="Yan W."/>
            <person name="Fan B."/>
            <person name="Jiang Y."/>
            <person name="Adhikari A."/>
            <person name="Zheng C.-J."/>
            <person name="Schuster L."/>
            <person name="Cowan T.M."/>
            <person name="Smanski M.J."/>
            <person name="Chevrette M.G."/>
            <person name="De Carvalho L.P.S."/>
            <person name="Shen B."/>
        </authorList>
    </citation>
    <scope>NUCLEOTIDE SEQUENCE [LARGE SCALE GENOMIC DNA]</scope>
    <source>
        <strain evidence="3 4">NPDC049639</strain>
    </source>
</reference>
<keyword evidence="4" id="KW-1185">Reference proteome</keyword>
<keyword evidence="1" id="KW-1133">Transmembrane helix</keyword>
<dbReference type="Gene3D" id="1.20.144.10">
    <property type="entry name" value="Phosphatidic acid phosphatase type 2/haloperoxidase"/>
    <property type="match status" value="1"/>
</dbReference>
<feature type="domain" description="Phosphatidic acid phosphatase type 2/haloperoxidase" evidence="2">
    <location>
        <begin position="111"/>
        <end position="226"/>
    </location>
</feature>
<evidence type="ECO:0000259" key="2">
    <source>
        <dbReference type="SMART" id="SM00014"/>
    </source>
</evidence>
<dbReference type="RefSeq" id="WP_398282929.1">
    <property type="nucleotide sequence ID" value="NZ_JBITLV010000006.1"/>
</dbReference>
<feature type="transmembrane region" description="Helical" evidence="1">
    <location>
        <begin position="113"/>
        <end position="133"/>
    </location>
</feature>
<feature type="transmembrane region" description="Helical" evidence="1">
    <location>
        <begin position="215"/>
        <end position="233"/>
    </location>
</feature>